<dbReference type="Proteomes" id="UP000070539">
    <property type="component" value="Unassembled WGS sequence"/>
</dbReference>
<keyword evidence="2" id="KW-1185">Reference proteome</keyword>
<dbReference type="STRING" id="36847.CLNEO_27020"/>
<proteinExistence type="predicted"/>
<evidence type="ECO:0000313" key="2">
    <source>
        <dbReference type="Proteomes" id="UP000070539"/>
    </source>
</evidence>
<accession>A0A136WBU7</accession>
<name>A0A136WBU7_9FIRM</name>
<dbReference type="AlphaFoldDB" id="A0A136WBU7"/>
<protein>
    <submittedName>
        <fullName evidence="1">Phage portal protein, SPP1 Gp6-like</fullName>
    </submittedName>
</protein>
<dbReference type="EMBL" id="LRVM01000012">
    <property type="protein sequence ID" value="KXL52003.1"/>
    <property type="molecule type" value="Genomic_DNA"/>
</dbReference>
<organism evidence="1 2">
    <name type="scientific">Anaerotignum neopropionicum</name>
    <dbReference type="NCBI Taxonomy" id="36847"/>
    <lineage>
        <taxon>Bacteria</taxon>
        <taxon>Bacillati</taxon>
        <taxon>Bacillota</taxon>
        <taxon>Clostridia</taxon>
        <taxon>Lachnospirales</taxon>
        <taxon>Anaerotignaceae</taxon>
        <taxon>Anaerotignum</taxon>
    </lineage>
</organism>
<sequence length="426" mass="48095">MRLFGITKTDTTDKDITKNAEYSKQFENTEQINFTAIFAAKMTTLSVSESTADIVGDNARVALLDECMSDAWKKIKRITSRMLGTGGCVAVPYVQDGEIHVDILEQSRIIIHSKKGNRITAATVLADSVTQGTRKYYRWTDYRVENDVVYISNRVTDESGKDAFIEQWAGIEDRAITGVDRVLFAYFKSPVDNRKFGDFYGVPITYGCESLINEIYECFGQIRDEYSLKEVRVFADERMFKKDEKTGKYKMPSKLFFAAHNETGSMIETFSPDIRTSSYYDRLMYLFELLERSVGTSKGILTAPETRGATATEIKAGLYDTYAMIADIRTVIENGMNDYIYACNVLANYYGLTPMGGYETAYDWSYSLIESSSETWGQLKDAQSMGLKSKAELRQWLNPNETADEAQAMIDEIKKSEPTLGELIGG</sequence>
<gene>
    <name evidence="1" type="ORF">CLNEO_27020</name>
</gene>
<comment type="caution">
    <text evidence="1">The sequence shown here is derived from an EMBL/GenBank/DDBJ whole genome shotgun (WGS) entry which is preliminary data.</text>
</comment>
<evidence type="ECO:0000313" key="1">
    <source>
        <dbReference type="EMBL" id="KXL52003.1"/>
    </source>
</evidence>
<reference evidence="1 2" key="1">
    <citation type="submission" date="2016-01" db="EMBL/GenBank/DDBJ databases">
        <title>Genome sequence of Clostridium neopropionicum X4, DSM-3847.</title>
        <authorList>
            <person name="Poehlein A."/>
            <person name="Beck M.H."/>
            <person name="Bengelsdorf F.R."/>
            <person name="Daniel R."/>
            <person name="Duerre P."/>
        </authorList>
    </citation>
    <scope>NUCLEOTIDE SEQUENCE [LARGE SCALE GENOMIC DNA]</scope>
    <source>
        <strain evidence="1 2">DSM-3847</strain>
    </source>
</reference>